<evidence type="ECO:0000313" key="2">
    <source>
        <dbReference type="WBParaSite" id="nRc.2.0.1.t01629-RA"/>
    </source>
</evidence>
<dbReference type="Proteomes" id="UP000887565">
    <property type="component" value="Unplaced"/>
</dbReference>
<keyword evidence="1" id="KW-1185">Reference proteome</keyword>
<proteinExistence type="predicted"/>
<protein>
    <submittedName>
        <fullName evidence="2">Uncharacterized protein</fullName>
    </submittedName>
</protein>
<name>A0A915HJL0_ROMCU</name>
<reference evidence="2" key="1">
    <citation type="submission" date="2022-11" db="UniProtKB">
        <authorList>
            <consortium name="WormBaseParasite"/>
        </authorList>
    </citation>
    <scope>IDENTIFICATION</scope>
</reference>
<accession>A0A915HJL0</accession>
<evidence type="ECO:0000313" key="1">
    <source>
        <dbReference type="Proteomes" id="UP000887565"/>
    </source>
</evidence>
<dbReference type="AlphaFoldDB" id="A0A915HJL0"/>
<dbReference type="WBParaSite" id="nRc.2.0.1.t01629-RA">
    <property type="protein sequence ID" value="nRc.2.0.1.t01629-RA"/>
    <property type="gene ID" value="nRc.2.0.1.g01629"/>
</dbReference>
<sequence>MGTLVGAILERLVGGKAVDPHVINPVRNQWRSWVGFELNVITGETGKLSHSISLSVSRPFMAEETAA</sequence>
<organism evidence="1 2">
    <name type="scientific">Romanomermis culicivorax</name>
    <name type="common">Nematode worm</name>
    <dbReference type="NCBI Taxonomy" id="13658"/>
    <lineage>
        <taxon>Eukaryota</taxon>
        <taxon>Metazoa</taxon>
        <taxon>Ecdysozoa</taxon>
        <taxon>Nematoda</taxon>
        <taxon>Enoplea</taxon>
        <taxon>Dorylaimia</taxon>
        <taxon>Mermithida</taxon>
        <taxon>Mermithoidea</taxon>
        <taxon>Mermithidae</taxon>
        <taxon>Romanomermis</taxon>
    </lineage>
</organism>